<organism evidence="2 3">
    <name type="scientific">Streptomyces coryli</name>
    <dbReference type="NCBI Taxonomy" id="1128680"/>
    <lineage>
        <taxon>Bacteria</taxon>
        <taxon>Bacillati</taxon>
        <taxon>Actinomycetota</taxon>
        <taxon>Actinomycetes</taxon>
        <taxon>Kitasatosporales</taxon>
        <taxon>Streptomycetaceae</taxon>
        <taxon>Streptomyces</taxon>
    </lineage>
</organism>
<dbReference type="RefSeq" id="WP_165230659.1">
    <property type="nucleotide sequence ID" value="NZ_JAAKZV010000004.1"/>
</dbReference>
<dbReference type="InterPro" id="IPR004176">
    <property type="entry name" value="Clp_R_N"/>
</dbReference>
<sequence>MGKVNVYLPNDLERAVRAAGLSISAICQAALQRELSALERLRSEGQAPYTPRLRAILDGAKADQARQGRDVTALDLAGAIARHGENLGARTLTALGIELPEPQPESAAAATDGHSRLAPDAVDVLTAAYKVAAEMRHQHLGTEHVVIALAAEDSPLHDVFSVLGISDRLVQQQVERLLDNPWTTDHAAPEDNTARLDRLDQEVQRIAAEIANLRATDA</sequence>
<keyword evidence="3" id="KW-1185">Reference proteome</keyword>
<gene>
    <name evidence="2" type="ORF">G5C51_02315</name>
</gene>
<dbReference type="Proteomes" id="UP000481583">
    <property type="component" value="Unassembled WGS sequence"/>
</dbReference>
<dbReference type="SUPFAM" id="SSF81923">
    <property type="entry name" value="Double Clp-N motif"/>
    <property type="match status" value="1"/>
</dbReference>
<name>A0A6G4TTE8_9ACTN</name>
<accession>A0A6G4TTE8</accession>
<proteinExistence type="predicted"/>
<dbReference type="AlphaFoldDB" id="A0A6G4TTE8"/>
<evidence type="ECO:0000313" key="2">
    <source>
        <dbReference type="EMBL" id="NGN62736.1"/>
    </source>
</evidence>
<reference evidence="2 3" key="1">
    <citation type="submission" date="2020-02" db="EMBL/GenBank/DDBJ databases">
        <title>Whole-genome analyses of novel actinobacteria.</title>
        <authorList>
            <person name="Sahin N."/>
        </authorList>
    </citation>
    <scope>NUCLEOTIDE SEQUENCE [LARGE SCALE GENOMIC DNA]</scope>
    <source>
        <strain evidence="2 3">A7024</strain>
    </source>
</reference>
<dbReference type="Gene3D" id="1.10.1780.10">
    <property type="entry name" value="Clp, N-terminal domain"/>
    <property type="match status" value="2"/>
</dbReference>
<feature type="domain" description="Clp R" evidence="1">
    <location>
        <begin position="120"/>
        <end position="199"/>
    </location>
</feature>
<evidence type="ECO:0000259" key="1">
    <source>
        <dbReference type="Pfam" id="PF02861"/>
    </source>
</evidence>
<comment type="caution">
    <text evidence="2">The sequence shown here is derived from an EMBL/GenBank/DDBJ whole genome shotgun (WGS) entry which is preliminary data.</text>
</comment>
<protein>
    <recommendedName>
        <fullName evidence="1">Clp R domain-containing protein</fullName>
    </recommendedName>
</protein>
<evidence type="ECO:0000313" key="3">
    <source>
        <dbReference type="Proteomes" id="UP000481583"/>
    </source>
</evidence>
<dbReference type="InterPro" id="IPR036628">
    <property type="entry name" value="Clp_N_dom_sf"/>
</dbReference>
<dbReference type="EMBL" id="JAAKZV010000004">
    <property type="protein sequence ID" value="NGN62736.1"/>
    <property type="molecule type" value="Genomic_DNA"/>
</dbReference>
<dbReference type="Pfam" id="PF02861">
    <property type="entry name" value="Clp_N"/>
    <property type="match status" value="1"/>
</dbReference>